<evidence type="ECO:0000256" key="3">
    <source>
        <dbReference type="ARBA" id="ARBA00005179"/>
    </source>
</evidence>
<dbReference type="RefSeq" id="XP_040762797.1">
    <property type="nucleotide sequence ID" value="XM_040903336.1"/>
</dbReference>
<dbReference type="Proteomes" id="UP000076871">
    <property type="component" value="Unassembled WGS sequence"/>
</dbReference>
<evidence type="ECO:0000256" key="10">
    <source>
        <dbReference type="ARBA" id="ARBA00023004"/>
    </source>
</evidence>
<dbReference type="EMBL" id="KV427632">
    <property type="protein sequence ID" value="KZT05057.1"/>
    <property type="molecule type" value="Genomic_DNA"/>
</dbReference>
<dbReference type="InParanoid" id="A0A165DK31"/>
<evidence type="ECO:0000313" key="13">
    <source>
        <dbReference type="EMBL" id="KZT05057.1"/>
    </source>
</evidence>
<dbReference type="PANTHER" id="PTHR46300">
    <property type="entry name" value="P450, PUTATIVE (EUROFUNG)-RELATED-RELATED"/>
    <property type="match status" value="1"/>
</dbReference>
<comment type="pathway">
    <text evidence="3">Secondary metabolite biosynthesis.</text>
</comment>
<keyword evidence="8" id="KW-1133">Transmembrane helix</keyword>
<dbReference type="AlphaFoldDB" id="A0A165DK31"/>
<dbReference type="InterPro" id="IPR036396">
    <property type="entry name" value="Cyt_P450_sf"/>
</dbReference>
<keyword evidence="12" id="KW-0472">Membrane</keyword>
<dbReference type="GO" id="GO:0020037">
    <property type="term" value="F:heme binding"/>
    <property type="evidence" value="ECO:0007669"/>
    <property type="project" value="InterPro"/>
</dbReference>
<feature type="non-terminal residue" evidence="13">
    <location>
        <position position="95"/>
    </location>
</feature>
<evidence type="ECO:0000313" key="14">
    <source>
        <dbReference type="Proteomes" id="UP000076871"/>
    </source>
</evidence>
<comment type="similarity">
    <text evidence="4">Belongs to the cytochrome P450 family.</text>
</comment>
<comment type="cofactor">
    <cofactor evidence="1">
        <name>heme</name>
        <dbReference type="ChEBI" id="CHEBI:30413"/>
    </cofactor>
</comment>
<dbReference type="GO" id="GO:0004497">
    <property type="term" value="F:monooxygenase activity"/>
    <property type="evidence" value="ECO:0007669"/>
    <property type="project" value="UniProtKB-KW"/>
</dbReference>
<dbReference type="OrthoDB" id="3934656at2759"/>
<accession>A0A165DK31</accession>
<dbReference type="GO" id="GO:0005506">
    <property type="term" value="F:iron ion binding"/>
    <property type="evidence" value="ECO:0007669"/>
    <property type="project" value="InterPro"/>
</dbReference>
<dbReference type="SUPFAM" id="SSF48264">
    <property type="entry name" value="Cytochrome P450"/>
    <property type="match status" value="1"/>
</dbReference>
<proteinExistence type="inferred from homology"/>
<evidence type="ECO:0000256" key="7">
    <source>
        <dbReference type="ARBA" id="ARBA00022723"/>
    </source>
</evidence>
<keyword evidence="14" id="KW-1185">Reference proteome</keyword>
<dbReference type="Pfam" id="PF00067">
    <property type="entry name" value="p450"/>
    <property type="match status" value="1"/>
</dbReference>
<dbReference type="GO" id="GO:0016020">
    <property type="term" value="C:membrane"/>
    <property type="evidence" value="ECO:0007669"/>
    <property type="project" value="UniProtKB-SubCell"/>
</dbReference>
<keyword evidence="7" id="KW-0479">Metal-binding</keyword>
<dbReference type="InterPro" id="IPR050364">
    <property type="entry name" value="Cytochrome_P450_fung"/>
</dbReference>
<dbReference type="PANTHER" id="PTHR46300:SF7">
    <property type="entry name" value="P450, PUTATIVE (EUROFUNG)-RELATED"/>
    <property type="match status" value="1"/>
</dbReference>
<dbReference type="STRING" id="1314785.A0A165DK31"/>
<sequence>HGLTEDDVYKGFYFRKGTIIVANIWNMLHDPEVFPDPMVFNPERYDGDDSEMRKVVNLTFGFGRRSFPGLHLIGGTTFAIVATMLARCDIVPAKD</sequence>
<keyword evidence="11" id="KW-0503">Monooxygenase</keyword>
<keyword evidence="6" id="KW-0812">Transmembrane</keyword>
<gene>
    <name evidence="13" type="ORF">LAESUDRAFT_625845</name>
</gene>
<evidence type="ECO:0000256" key="4">
    <source>
        <dbReference type="ARBA" id="ARBA00010617"/>
    </source>
</evidence>
<evidence type="ECO:0000256" key="6">
    <source>
        <dbReference type="ARBA" id="ARBA00022692"/>
    </source>
</evidence>
<name>A0A165DK31_9APHY</name>
<organism evidence="13 14">
    <name type="scientific">Laetiporus sulphureus 93-53</name>
    <dbReference type="NCBI Taxonomy" id="1314785"/>
    <lineage>
        <taxon>Eukaryota</taxon>
        <taxon>Fungi</taxon>
        <taxon>Dikarya</taxon>
        <taxon>Basidiomycota</taxon>
        <taxon>Agaricomycotina</taxon>
        <taxon>Agaricomycetes</taxon>
        <taxon>Polyporales</taxon>
        <taxon>Laetiporus</taxon>
    </lineage>
</organism>
<keyword evidence="5" id="KW-0349">Heme</keyword>
<evidence type="ECO:0000256" key="8">
    <source>
        <dbReference type="ARBA" id="ARBA00022989"/>
    </source>
</evidence>
<evidence type="ECO:0000256" key="5">
    <source>
        <dbReference type="ARBA" id="ARBA00022617"/>
    </source>
</evidence>
<dbReference type="GeneID" id="63820367"/>
<keyword evidence="9" id="KW-0560">Oxidoreductase</keyword>
<dbReference type="PRINTS" id="PR00463">
    <property type="entry name" value="EP450I"/>
</dbReference>
<keyword evidence="10" id="KW-0408">Iron</keyword>
<reference evidence="13 14" key="1">
    <citation type="journal article" date="2016" name="Mol. Biol. Evol.">
        <title>Comparative Genomics of Early-Diverging Mushroom-Forming Fungi Provides Insights into the Origins of Lignocellulose Decay Capabilities.</title>
        <authorList>
            <person name="Nagy L.G."/>
            <person name="Riley R."/>
            <person name="Tritt A."/>
            <person name="Adam C."/>
            <person name="Daum C."/>
            <person name="Floudas D."/>
            <person name="Sun H."/>
            <person name="Yadav J.S."/>
            <person name="Pangilinan J."/>
            <person name="Larsson K.H."/>
            <person name="Matsuura K."/>
            <person name="Barry K."/>
            <person name="Labutti K."/>
            <person name="Kuo R."/>
            <person name="Ohm R.A."/>
            <person name="Bhattacharya S.S."/>
            <person name="Shirouzu T."/>
            <person name="Yoshinaga Y."/>
            <person name="Martin F.M."/>
            <person name="Grigoriev I.V."/>
            <person name="Hibbett D.S."/>
        </authorList>
    </citation>
    <scope>NUCLEOTIDE SEQUENCE [LARGE SCALE GENOMIC DNA]</scope>
    <source>
        <strain evidence="13 14">93-53</strain>
    </source>
</reference>
<comment type="subcellular location">
    <subcellularLocation>
        <location evidence="2">Membrane</location>
        <topology evidence="2">Single-pass membrane protein</topology>
    </subcellularLocation>
</comment>
<evidence type="ECO:0000256" key="2">
    <source>
        <dbReference type="ARBA" id="ARBA00004167"/>
    </source>
</evidence>
<protein>
    <submittedName>
        <fullName evidence="13">Cytochrome P450</fullName>
    </submittedName>
</protein>
<dbReference type="InterPro" id="IPR002401">
    <property type="entry name" value="Cyt_P450_E_grp-I"/>
</dbReference>
<dbReference type="GO" id="GO:0016705">
    <property type="term" value="F:oxidoreductase activity, acting on paired donors, with incorporation or reduction of molecular oxygen"/>
    <property type="evidence" value="ECO:0007669"/>
    <property type="project" value="InterPro"/>
</dbReference>
<evidence type="ECO:0000256" key="9">
    <source>
        <dbReference type="ARBA" id="ARBA00023002"/>
    </source>
</evidence>
<evidence type="ECO:0000256" key="1">
    <source>
        <dbReference type="ARBA" id="ARBA00001971"/>
    </source>
</evidence>
<evidence type="ECO:0000256" key="11">
    <source>
        <dbReference type="ARBA" id="ARBA00023033"/>
    </source>
</evidence>
<evidence type="ECO:0000256" key="12">
    <source>
        <dbReference type="ARBA" id="ARBA00023136"/>
    </source>
</evidence>
<feature type="non-terminal residue" evidence="13">
    <location>
        <position position="1"/>
    </location>
</feature>
<dbReference type="Gene3D" id="1.10.630.10">
    <property type="entry name" value="Cytochrome P450"/>
    <property type="match status" value="1"/>
</dbReference>
<dbReference type="InterPro" id="IPR001128">
    <property type="entry name" value="Cyt_P450"/>
</dbReference>